<evidence type="ECO:0000256" key="2">
    <source>
        <dbReference type="ARBA" id="ARBA00022475"/>
    </source>
</evidence>
<sequence length="632" mass="69869">MFESIRKHSKFVMILLFLLIIPSFIFVGVNQNYFTESSQTVARVDGHDITQQDWDNAHRAESDRLRAQNPSMDAKLLDSPEARYATLEKLVRDRVLAAAATKMHLTTPDAQLVRTLREIPAIASLQKPDGSLDAEAYKALVGSQGMTPEGFEANLRRELALNQVLGAVSSTSFTTAAQLQQAMDALYQRREIQVARFDASAFAGKVQPTEAELKAFYESHTSQFKQPEAATVEYVQLDLATVEKSIVLSEDDLRTYYKENAARLAGPEERRASHILINAAKDLPAAEREKAKAKAEQLLAQVRKDPKSFAQVAKANSQDPGSAANGGDLGYFGRDAMVKPFEEAVFKMKQGDISDVVESDFGFHIIELTGIKQPKVPTFEEMRPKLEADLKQQQAQRKFAEVAEAFSNAVYEQSESLQPVAEKFKLSIQKAENVTREPAPGAQGPLASKRFLEALFSADSLENKRNTDAVELAPSNLVAGRVLSYAPAHIQSMDEVGAKLKQLYVAHQSAELAKQEGQAKMAEWKAKPETAQLPAAVEVGRDQAKDLPREVLDAALRAPTNALPAWEGVDLGNAGYAVIKVNRIAQRPAQDAQVLEQQKAQFTQWASMAEVMAYYDQLKKIFKVQIKVPRPQ</sequence>
<evidence type="ECO:0000256" key="1">
    <source>
        <dbReference type="ARBA" id="ARBA00004382"/>
    </source>
</evidence>
<evidence type="ECO:0000259" key="15">
    <source>
        <dbReference type="PROSITE" id="PS50198"/>
    </source>
</evidence>
<dbReference type="KEGG" id="ctes:O987_10650"/>
<keyword evidence="12" id="KW-0697">Rotamase</keyword>
<dbReference type="EMBL" id="CP006704">
    <property type="protein sequence ID" value="AIJ46255.1"/>
    <property type="molecule type" value="Genomic_DNA"/>
</dbReference>
<evidence type="ECO:0000256" key="6">
    <source>
        <dbReference type="ARBA" id="ARBA00023136"/>
    </source>
</evidence>
<dbReference type="RefSeq" id="WP_043372047.1">
    <property type="nucleotide sequence ID" value="NZ_CP006704.1"/>
</dbReference>
<dbReference type="SUPFAM" id="SSF54534">
    <property type="entry name" value="FKBP-like"/>
    <property type="match status" value="1"/>
</dbReference>
<evidence type="ECO:0000256" key="13">
    <source>
        <dbReference type="SAM" id="Coils"/>
    </source>
</evidence>
<dbReference type="InterPro" id="IPR052029">
    <property type="entry name" value="PpiD_chaperone"/>
</dbReference>
<comment type="subcellular location">
    <subcellularLocation>
        <location evidence="1">Cell inner membrane</location>
        <topology evidence="1">Single-pass type II membrane protein</topology>
        <orientation evidence="1">Periplasmic side</orientation>
    </subcellularLocation>
</comment>
<dbReference type="PROSITE" id="PS50198">
    <property type="entry name" value="PPIC_PPIASE_2"/>
    <property type="match status" value="1"/>
</dbReference>
<dbReference type="Gene3D" id="3.10.50.40">
    <property type="match status" value="1"/>
</dbReference>
<keyword evidence="4 14" id="KW-0812">Transmembrane</keyword>
<evidence type="ECO:0000256" key="9">
    <source>
        <dbReference type="ARBA" id="ARBA00038408"/>
    </source>
</evidence>
<dbReference type="PANTHER" id="PTHR47529">
    <property type="entry name" value="PEPTIDYL-PROLYL CIS-TRANS ISOMERASE D"/>
    <property type="match status" value="1"/>
</dbReference>
<evidence type="ECO:0000256" key="8">
    <source>
        <dbReference type="ARBA" id="ARBA00023235"/>
    </source>
</evidence>
<evidence type="ECO:0000256" key="11">
    <source>
        <dbReference type="ARBA" id="ARBA00042775"/>
    </source>
</evidence>
<dbReference type="GO" id="GO:0003755">
    <property type="term" value="F:peptidyl-prolyl cis-trans isomerase activity"/>
    <property type="evidence" value="ECO:0007669"/>
    <property type="project" value="UniProtKB-KW"/>
</dbReference>
<dbReference type="InterPro" id="IPR027304">
    <property type="entry name" value="Trigger_fact/SurA_dom_sf"/>
</dbReference>
<accession>A0A076PRD3</accession>
<dbReference type="InterPro" id="IPR023058">
    <property type="entry name" value="PPIase_PpiC_CS"/>
</dbReference>
<evidence type="ECO:0000313" key="16">
    <source>
        <dbReference type="EMBL" id="AIJ46255.1"/>
    </source>
</evidence>
<keyword evidence="7" id="KW-0143">Chaperone</keyword>
<proteinExistence type="inferred from homology"/>
<dbReference type="Gene3D" id="1.10.4030.10">
    <property type="entry name" value="Porin chaperone SurA, peptide-binding domain"/>
    <property type="match status" value="1"/>
</dbReference>
<evidence type="ECO:0000256" key="12">
    <source>
        <dbReference type="PROSITE-ProRule" id="PRU00278"/>
    </source>
</evidence>
<keyword evidence="2" id="KW-1003">Cell membrane</keyword>
<evidence type="ECO:0000313" key="17">
    <source>
        <dbReference type="Proteomes" id="UP000028782"/>
    </source>
</evidence>
<keyword evidence="3" id="KW-0997">Cell inner membrane</keyword>
<evidence type="ECO:0000256" key="7">
    <source>
        <dbReference type="ARBA" id="ARBA00023186"/>
    </source>
</evidence>
<dbReference type="PANTHER" id="PTHR47529:SF1">
    <property type="entry name" value="PERIPLASMIC CHAPERONE PPID"/>
    <property type="match status" value="1"/>
</dbReference>
<keyword evidence="13" id="KW-0175">Coiled coil</keyword>
<evidence type="ECO:0000256" key="5">
    <source>
        <dbReference type="ARBA" id="ARBA00022989"/>
    </source>
</evidence>
<dbReference type="Proteomes" id="UP000028782">
    <property type="component" value="Chromosome"/>
</dbReference>
<feature type="transmembrane region" description="Helical" evidence="14">
    <location>
        <begin position="12"/>
        <end position="29"/>
    </location>
</feature>
<evidence type="ECO:0000256" key="14">
    <source>
        <dbReference type="SAM" id="Phobius"/>
    </source>
</evidence>
<dbReference type="Pfam" id="PF13624">
    <property type="entry name" value="SurA_N_3"/>
    <property type="match status" value="1"/>
</dbReference>
<keyword evidence="5 14" id="KW-1133">Transmembrane helix</keyword>
<feature type="coiled-coil region" evidence="13">
    <location>
        <begin position="276"/>
        <end position="305"/>
    </location>
</feature>
<name>A0A076PRD3_COMTE</name>
<organism evidence="16 17">
    <name type="scientific">Comamonas testosteroni TK102</name>
    <dbReference type="NCBI Taxonomy" id="1392005"/>
    <lineage>
        <taxon>Bacteria</taxon>
        <taxon>Pseudomonadati</taxon>
        <taxon>Pseudomonadota</taxon>
        <taxon>Betaproteobacteria</taxon>
        <taxon>Burkholderiales</taxon>
        <taxon>Comamonadaceae</taxon>
        <taxon>Comamonas</taxon>
    </lineage>
</organism>
<feature type="domain" description="PpiC" evidence="15">
    <location>
        <begin position="267"/>
        <end position="370"/>
    </location>
</feature>
<evidence type="ECO:0000256" key="3">
    <source>
        <dbReference type="ARBA" id="ARBA00022519"/>
    </source>
</evidence>
<dbReference type="InterPro" id="IPR000297">
    <property type="entry name" value="PPIase_PpiC"/>
</dbReference>
<dbReference type="SUPFAM" id="SSF109998">
    <property type="entry name" value="Triger factor/SurA peptide-binding domain-like"/>
    <property type="match status" value="1"/>
</dbReference>
<dbReference type="HOGENOM" id="CLU_023843_1_2_4"/>
<gene>
    <name evidence="16" type="ORF">O987_10650</name>
</gene>
<dbReference type="InterPro" id="IPR046357">
    <property type="entry name" value="PPIase_dom_sf"/>
</dbReference>
<dbReference type="GO" id="GO:0005886">
    <property type="term" value="C:plasma membrane"/>
    <property type="evidence" value="ECO:0007669"/>
    <property type="project" value="UniProtKB-SubCell"/>
</dbReference>
<protein>
    <recommendedName>
        <fullName evidence="10">Periplasmic chaperone PpiD</fullName>
    </recommendedName>
    <alternativeName>
        <fullName evidence="11">Periplasmic folding chaperone</fullName>
    </alternativeName>
</protein>
<dbReference type="AlphaFoldDB" id="A0A076PRD3"/>
<keyword evidence="8 12" id="KW-0413">Isomerase</keyword>
<dbReference type="PROSITE" id="PS01096">
    <property type="entry name" value="PPIC_PPIASE_1"/>
    <property type="match status" value="1"/>
</dbReference>
<keyword evidence="6 14" id="KW-0472">Membrane</keyword>
<evidence type="ECO:0000256" key="10">
    <source>
        <dbReference type="ARBA" id="ARBA00040743"/>
    </source>
</evidence>
<reference evidence="16 17" key="1">
    <citation type="journal article" date="2014" name="Genome Announc.">
        <title>Complete Genome Sequence of Polychlorinated Biphenyl Degrader Comamonas testosteroni TK102 (NBRC 109938).</title>
        <authorList>
            <person name="Fukuda K."/>
            <person name="Hosoyama A."/>
            <person name="Tsuchikane K."/>
            <person name="Ohji S."/>
            <person name="Yamazoe A."/>
            <person name="Fujita N."/>
            <person name="Shintani M."/>
            <person name="Kimbara K."/>
        </authorList>
    </citation>
    <scope>NUCLEOTIDE SEQUENCE [LARGE SCALE GENOMIC DNA]</scope>
    <source>
        <strain evidence="16">TK102</strain>
    </source>
</reference>
<evidence type="ECO:0000256" key="4">
    <source>
        <dbReference type="ARBA" id="ARBA00022692"/>
    </source>
</evidence>
<dbReference type="Pfam" id="PF13616">
    <property type="entry name" value="Rotamase_3"/>
    <property type="match status" value="1"/>
</dbReference>
<comment type="similarity">
    <text evidence="9">Belongs to the PpiD chaperone family.</text>
</comment>